<dbReference type="RefSeq" id="XP_009551150.1">
    <property type="nucleotide sequence ID" value="XM_009552855.1"/>
</dbReference>
<feature type="transmembrane region" description="Helical" evidence="1">
    <location>
        <begin position="6"/>
        <end position="26"/>
    </location>
</feature>
<gene>
    <name evidence="2" type="ORF">HETIRDRAFT_37752</name>
</gene>
<evidence type="ECO:0000256" key="1">
    <source>
        <dbReference type="SAM" id="Phobius"/>
    </source>
</evidence>
<dbReference type="AlphaFoldDB" id="W4JTA0"/>
<dbReference type="Proteomes" id="UP000030671">
    <property type="component" value="Unassembled WGS sequence"/>
</dbReference>
<dbReference type="EMBL" id="KI925464">
    <property type="protein sequence ID" value="ETW76689.1"/>
    <property type="molecule type" value="Genomic_DNA"/>
</dbReference>
<name>W4JTA0_HETIT</name>
<keyword evidence="1" id="KW-0812">Transmembrane</keyword>
<proteinExistence type="predicted"/>
<dbReference type="InterPro" id="IPR021848">
    <property type="entry name" value="HODM_asu-like"/>
</dbReference>
<protein>
    <submittedName>
        <fullName evidence="2">Uncharacterized protein</fullName>
    </submittedName>
</protein>
<evidence type="ECO:0000313" key="3">
    <source>
        <dbReference type="Proteomes" id="UP000030671"/>
    </source>
</evidence>
<dbReference type="KEGG" id="hir:HETIRDRAFT_37752"/>
<dbReference type="STRING" id="747525.W4JTA0"/>
<dbReference type="OrthoDB" id="497541at2759"/>
<feature type="non-terminal residue" evidence="2">
    <location>
        <position position="1"/>
    </location>
</feature>
<accession>W4JTA0</accession>
<dbReference type="HOGENOM" id="CLU_025462_0_2_1"/>
<reference evidence="2 3" key="1">
    <citation type="journal article" date="2012" name="New Phytol.">
        <title>Insight into trade-off between wood decay and parasitism from the genome of a fungal forest pathogen.</title>
        <authorList>
            <person name="Olson A."/>
            <person name="Aerts A."/>
            <person name="Asiegbu F."/>
            <person name="Belbahri L."/>
            <person name="Bouzid O."/>
            <person name="Broberg A."/>
            <person name="Canback B."/>
            <person name="Coutinho P.M."/>
            <person name="Cullen D."/>
            <person name="Dalman K."/>
            <person name="Deflorio G."/>
            <person name="van Diepen L.T."/>
            <person name="Dunand C."/>
            <person name="Duplessis S."/>
            <person name="Durling M."/>
            <person name="Gonthier P."/>
            <person name="Grimwood J."/>
            <person name="Fossdal C.G."/>
            <person name="Hansson D."/>
            <person name="Henrissat B."/>
            <person name="Hietala A."/>
            <person name="Himmelstrand K."/>
            <person name="Hoffmeister D."/>
            <person name="Hogberg N."/>
            <person name="James T.Y."/>
            <person name="Karlsson M."/>
            <person name="Kohler A."/>
            <person name="Kues U."/>
            <person name="Lee Y.H."/>
            <person name="Lin Y.C."/>
            <person name="Lind M."/>
            <person name="Lindquist E."/>
            <person name="Lombard V."/>
            <person name="Lucas S."/>
            <person name="Lunden K."/>
            <person name="Morin E."/>
            <person name="Murat C."/>
            <person name="Park J."/>
            <person name="Raffaello T."/>
            <person name="Rouze P."/>
            <person name="Salamov A."/>
            <person name="Schmutz J."/>
            <person name="Solheim H."/>
            <person name="Stahlberg J."/>
            <person name="Velez H."/>
            <person name="de Vries R.P."/>
            <person name="Wiebenga A."/>
            <person name="Woodward S."/>
            <person name="Yakovlev I."/>
            <person name="Garbelotto M."/>
            <person name="Martin F."/>
            <person name="Grigoriev I.V."/>
            <person name="Stenlid J."/>
        </authorList>
    </citation>
    <scope>NUCLEOTIDE SEQUENCE [LARGE SCALE GENOMIC DNA]</scope>
    <source>
        <strain evidence="2 3">TC 32-1</strain>
    </source>
</reference>
<dbReference type="GeneID" id="20671881"/>
<organism evidence="2 3">
    <name type="scientific">Heterobasidion irregulare (strain TC 32-1)</name>
    <dbReference type="NCBI Taxonomy" id="747525"/>
    <lineage>
        <taxon>Eukaryota</taxon>
        <taxon>Fungi</taxon>
        <taxon>Dikarya</taxon>
        <taxon>Basidiomycota</taxon>
        <taxon>Agaricomycotina</taxon>
        <taxon>Agaricomycetes</taxon>
        <taxon>Russulales</taxon>
        <taxon>Bondarzewiaceae</taxon>
        <taxon>Heterobasidion</taxon>
        <taxon>Heterobasidion annosum species complex</taxon>
    </lineage>
</organism>
<dbReference type="Pfam" id="PF11927">
    <property type="entry name" value="HODM_asu-like"/>
    <property type="match status" value="1"/>
</dbReference>
<sequence>MDAHWLGNHLTGIVLCAGATVLLVHYSRKIWLLNKAAPASEKSNNNENELAVSFVFPNFDPCKESVENIKPVPYRPFRWGTYHVTMGIRNISWDSWIEMDNQFADYHRLRAHRMKKRGERVVQTLPESPNVPTSGFDAARELVHELAEYLSRRYPQTFRVERHSPEKKPGSGWYGEAPIRTITILPPINATYNLDEEDPMTVAGLLVQDDLALMIKGNDDVYYMRSGAICTAGFWRLEDKIGLSLDDIHYHGNVPQYEQKLKTSLNRFLQRLPVDKLIQRNNYFFKIVADPAHPHEPLDPHELGWAESTVGDEDAFEPGSGLGLLNELPPSLSSDVAYEQSESTVKPSMMRLRMERQTLRRLPKTGAIIFTIRTYVVPVEELVKEVGVPGRMASAIRSWPDDVAGYKSRSSYAHHVLPYFDECHRRQVEEGLLKADDQPQTDYPF</sequence>
<keyword evidence="3" id="KW-1185">Reference proteome</keyword>
<dbReference type="InParanoid" id="W4JTA0"/>
<keyword evidence="1" id="KW-1133">Transmembrane helix</keyword>
<dbReference type="eggNOG" id="ENOG502RZ1N">
    <property type="taxonomic scope" value="Eukaryota"/>
</dbReference>
<keyword evidence="1" id="KW-0472">Membrane</keyword>
<evidence type="ECO:0000313" key="2">
    <source>
        <dbReference type="EMBL" id="ETW76689.1"/>
    </source>
</evidence>